<name>A0A379F1Z7_9BACT</name>
<proteinExistence type="predicted"/>
<dbReference type="AlphaFoldDB" id="A0A379F1Z7"/>
<dbReference type="Proteomes" id="UP000254235">
    <property type="component" value="Unassembled WGS sequence"/>
</dbReference>
<evidence type="ECO:0008006" key="3">
    <source>
        <dbReference type="Google" id="ProtNLM"/>
    </source>
</evidence>
<gene>
    <name evidence="1" type="ORF">NCTC13043_01273</name>
</gene>
<dbReference type="GeneID" id="78570961"/>
<sequence length="361" mass="41502">MKLHVFNPEHDISLAQNNPNQTPSRAALQIRNDLDFIPYIWAAQGDVILVNDVMKAYEAVEKLRLKDKNVSFIDADILEKYSDEIDAILPWGWDCAIKEHLKRLGISQTLLPSSKQLSEIRNLNNRKASINWLLFLKAHLPYATTVGEAYYYNNINDLCAKAKEIGKAVIKAPWSGSGRGLRFTDRNISTVHLNWAKNIITHQQGIILEPYYNKVQDFAMEFYIEGEVKYCGLSIFQSLHGAYTGSIIDTEERKRNFLSKYVDIELLDTIKLTLINLLECNIKYNYKGPLGIDMMIVEKRSLSTSSLYAIHPFVEINFRRTMGHVALSLSNNFQIHNKMMRITYNGSHHTLELNDRTYPNI</sequence>
<reference evidence="1 2" key="1">
    <citation type="submission" date="2018-06" db="EMBL/GenBank/DDBJ databases">
        <authorList>
            <consortium name="Pathogen Informatics"/>
            <person name="Doyle S."/>
        </authorList>
    </citation>
    <scope>NUCLEOTIDE SEQUENCE [LARGE SCALE GENOMIC DNA]</scope>
    <source>
        <strain evidence="1 2">NCTC13043</strain>
    </source>
</reference>
<organism evidence="1 2">
    <name type="scientific">Prevotella pallens</name>
    <dbReference type="NCBI Taxonomy" id="60133"/>
    <lineage>
        <taxon>Bacteria</taxon>
        <taxon>Pseudomonadati</taxon>
        <taxon>Bacteroidota</taxon>
        <taxon>Bacteroidia</taxon>
        <taxon>Bacteroidales</taxon>
        <taxon>Prevotellaceae</taxon>
        <taxon>Prevotella</taxon>
    </lineage>
</organism>
<evidence type="ECO:0000313" key="2">
    <source>
        <dbReference type="Proteomes" id="UP000254235"/>
    </source>
</evidence>
<accession>A0A379F1Z7</accession>
<dbReference type="SUPFAM" id="SSF56059">
    <property type="entry name" value="Glutathione synthetase ATP-binding domain-like"/>
    <property type="match status" value="1"/>
</dbReference>
<dbReference type="RefSeq" id="WP_115083399.1">
    <property type="nucleotide sequence ID" value="NZ_JABZUL010000002.1"/>
</dbReference>
<dbReference type="EMBL" id="UGTP01000001">
    <property type="protein sequence ID" value="SUC12666.1"/>
    <property type="molecule type" value="Genomic_DNA"/>
</dbReference>
<dbReference type="OrthoDB" id="5291617at2"/>
<evidence type="ECO:0000313" key="1">
    <source>
        <dbReference type="EMBL" id="SUC12666.1"/>
    </source>
</evidence>
<protein>
    <recommendedName>
        <fullName evidence="3">ATP-grasp domain-containing protein</fullName>
    </recommendedName>
</protein>